<dbReference type="Proteomes" id="UP000186922">
    <property type="component" value="Unassembled WGS sequence"/>
</dbReference>
<protein>
    <submittedName>
        <fullName evidence="1">Uncharacterized protein</fullName>
    </submittedName>
</protein>
<comment type="caution">
    <text evidence="1">The sequence shown here is derived from an EMBL/GenBank/DDBJ whole genome shotgun (WGS) entry which is preliminary data.</text>
</comment>
<keyword evidence="2" id="KW-1185">Reference proteome</keyword>
<evidence type="ECO:0000313" key="1">
    <source>
        <dbReference type="EMBL" id="GAU96908.1"/>
    </source>
</evidence>
<accession>A0A1D1VEG4</accession>
<dbReference type="AlphaFoldDB" id="A0A1D1VEG4"/>
<sequence>MHITKRTAFHRSSLAFLNLCLHGEFVFHFFEEYAVNRIKNYPNGFARTLRDWNKPPVENQRSRRPACIDPAIFKSVIEPLINDVLHPAKHNDFQLLHGKYFSRETNEHFTMQKESSDASVAEKWPVPLHLLSVLTTLWPNG</sequence>
<gene>
    <name evidence="1" type="primary">RvY_08278</name>
    <name evidence="1" type="synonym">RvY_08278.2</name>
    <name evidence="1" type="ORF">RvY_08278-2</name>
</gene>
<dbReference type="EMBL" id="BDGG01000003">
    <property type="protein sequence ID" value="GAU96908.1"/>
    <property type="molecule type" value="Genomic_DNA"/>
</dbReference>
<organism evidence="1 2">
    <name type="scientific">Ramazzottius varieornatus</name>
    <name type="common">Water bear</name>
    <name type="synonym">Tardigrade</name>
    <dbReference type="NCBI Taxonomy" id="947166"/>
    <lineage>
        <taxon>Eukaryota</taxon>
        <taxon>Metazoa</taxon>
        <taxon>Ecdysozoa</taxon>
        <taxon>Tardigrada</taxon>
        <taxon>Eutardigrada</taxon>
        <taxon>Parachela</taxon>
        <taxon>Hypsibioidea</taxon>
        <taxon>Ramazzottiidae</taxon>
        <taxon>Ramazzottius</taxon>
    </lineage>
</organism>
<reference evidence="1 2" key="1">
    <citation type="journal article" date="2016" name="Nat. Commun.">
        <title>Extremotolerant tardigrade genome and improved radiotolerance of human cultured cells by tardigrade-unique protein.</title>
        <authorList>
            <person name="Hashimoto T."/>
            <person name="Horikawa D.D."/>
            <person name="Saito Y."/>
            <person name="Kuwahara H."/>
            <person name="Kozuka-Hata H."/>
            <person name="Shin-I T."/>
            <person name="Minakuchi Y."/>
            <person name="Ohishi K."/>
            <person name="Motoyama A."/>
            <person name="Aizu T."/>
            <person name="Enomoto A."/>
            <person name="Kondo K."/>
            <person name="Tanaka S."/>
            <person name="Hara Y."/>
            <person name="Koshikawa S."/>
            <person name="Sagara H."/>
            <person name="Miura T."/>
            <person name="Yokobori S."/>
            <person name="Miyagawa K."/>
            <person name="Suzuki Y."/>
            <person name="Kubo T."/>
            <person name="Oyama M."/>
            <person name="Kohara Y."/>
            <person name="Fujiyama A."/>
            <person name="Arakawa K."/>
            <person name="Katayama T."/>
            <person name="Toyoda A."/>
            <person name="Kunieda T."/>
        </authorList>
    </citation>
    <scope>NUCLEOTIDE SEQUENCE [LARGE SCALE GENOMIC DNA]</scope>
    <source>
        <strain evidence="1 2">YOKOZUNA-1</strain>
    </source>
</reference>
<name>A0A1D1VEG4_RAMVA</name>
<evidence type="ECO:0000313" key="2">
    <source>
        <dbReference type="Proteomes" id="UP000186922"/>
    </source>
</evidence>
<proteinExistence type="predicted"/>